<evidence type="ECO:0000313" key="2">
    <source>
        <dbReference type="EMBL" id="VDM48954.1"/>
    </source>
</evidence>
<dbReference type="GO" id="GO:0018996">
    <property type="term" value="P:molting cycle, collagen and cuticulin-based cuticle"/>
    <property type="evidence" value="ECO:0007669"/>
    <property type="project" value="TreeGrafter"/>
</dbReference>
<evidence type="ECO:0000256" key="1">
    <source>
        <dbReference type="SAM" id="Phobius"/>
    </source>
</evidence>
<gene>
    <name evidence="2" type="ORF">TCNE_LOCUS17633</name>
</gene>
<feature type="transmembrane region" description="Helical" evidence="1">
    <location>
        <begin position="46"/>
        <end position="67"/>
    </location>
</feature>
<evidence type="ECO:0000313" key="4">
    <source>
        <dbReference type="WBParaSite" id="TCNE_0001763401-mRNA-1"/>
    </source>
</evidence>
<evidence type="ECO:0000313" key="3">
    <source>
        <dbReference type="Proteomes" id="UP000050794"/>
    </source>
</evidence>
<keyword evidence="3" id="KW-1185">Reference proteome</keyword>
<keyword evidence="1" id="KW-0812">Transmembrane</keyword>
<reference evidence="4" key="1">
    <citation type="submission" date="2016-06" db="UniProtKB">
        <authorList>
            <consortium name="WormBaseParasite"/>
        </authorList>
    </citation>
    <scope>IDENTIFICATION</scope>
</reference>
<dbReference type="GO" id="GO:0030659">
    <property type="term" value="C:cytoplasmic vesicle membrane"/>
    <property type="evidence" value="ECO:0007669"/>
    <property type="project" value="TreeGrafter"/>
</dbReference>
<reference evidence="2 3" key="2">
    <citation type="submission" date="2018-11" db="EMBL/GenBank/DDBJ databases">
        <authorList>
            <consortium name="Pathogen Informatics"/>
        </authorList>
    </citation>
    <scope>NUCLEOTIDE SEQUENCE [LARGE SCALE GENOMIC DNA]</scope>
</reference>
<sequence length="230" mass="26244">MVSEEAIEETNDSFDDDFDLDATVLAEDKMHLMSAMGYFIGRHPKSILLTVFLVVIPILSYFVWFPIIVETDIRRGFAHRNGASLNELERFANFYNITLDDFEIFTVIVTSKEGHLIPLKMSPEVCDDVSRLGEYICSVSVNSTKYGFINFNEFRVEKGNIDHAFKAFRMAYGLQNALAPDFDKSIVLSYPNSFIYGYTLPVIMNFFAAEVNNQFQEQVMASFSPVKIVE</sequence>
<accession>A0A183VA63</accession>
<dbReference type="GO" id="GO:0006897">
    <property type="term" value="P:endocytosis"/>
    <property type="evidence" value="ECO:0007669"/>
    <property type="project" value="TreeGrafter"/>
</dbReference>
<protein>
    <submittedName>
        <fullName evidence="4">GPI transamidase component PIG-S</fullName>
    </submittedName>
</protein>
<keyword evidence="1" id="KW-1133">Transmembrane helix</keyword>
<dbReference type="WBParaSite" id="TCNE_0001763401-mRNA-1">
    <property type="protein sequence ID" value="TCNE_0001763401-mRNA-1"/>
    <property type="gene ID" value="TCNE_0001763401"/>
</dbReference>
<dbReference type="GO" id="GO:0005886">
    <property type="term" value="C:plasma membrane"/>
    <property type="evidence" value="ECO:0007669"/>
    <property type="project" value="TreeGrafter"/>
</dbReference>
<dbReference type="Proteomes" id="UP000050794">
    <property type="component" value="Unassembled WGS sequence"/>
</dbReference>
<name>A0A183VA63_TOXCA</name>
<dbReference type="InterPro" id="IPR051697">
    <property type="entry name" value="Patched_domain-protein"/>
</dbReference>
<dbReference type="AlphaFoldDB" id="A0A183VA63"/>
<dbReference type="PANTHER" id="PTHR10796:SF94">
    <property type="entry name" value="SSD DOMAIN-CONTAINING PROTEIN"/>
    <property type="match status" value="1"/>
</dbReference>
<dbReference type="EMBL" id="UYWY01024627">
    <property type="protein sequence ID" value="VDM48954.1"/>
    <property type="molecule type" value="Genomic_DNA"/>
</dbReference>
<proteinExistence type="predicted"/>
<organism evidence="3 4">
    <name type="scientific">Toxocara canis</name>
    <name type="common">Canine roundworm</name>
    <dbReference type="NCBI Taxonomy" id="6265"/>
    <lineage>
        <taxon>Eukaryota</taxon>
        <taxon>Metazoa</taxon>
        <taxon>Ecdysozoa</taxon>
        <taxon>Nematoda</taxon>
        <taxon>Chromadorea</taxon>
        <taxon>Rhabditida</taxon>
        <taxon>Spirurina</taxon>
        <taxon>Ascaridomorpha</taxon>
        <taxon>Ascaridoidea</taxon>
        <taxon>Toxocaridae</taxon>
        <taxon>Toxocara</taxon>
    </lineage>
</organism>
<keyword evidence="1" id="KW-0472">Membrane</keyword>
<dbReference type="PANTHER" id="PTHR10796">
    <property type="entry name" value="PATCHED-RELATED"/>
    <property type="match status" value="1"/>
</dbReference>